<keyword evidence="9" id="KW-1185">Reference proteome</keyword>
<feature type="compositionally biased region" description="Basic and acidic residues" evidence="6">
    <location>
        <begin position="354"/>
        <end position="364"/>
    </location>
</feature>
<dbReference type="EMBL" id="NRSZ01000948">
    <property type="protein sequence ID" value="PNY24205.1"/>
    <property type="molecule type" value="Genomic_DNA"/>
</dbReference>
<evidence type="ECO:0000256" key="5">
    <source>
        <dbReference type="ARBA" id="ARBA00023242"/>
    </source>
</evidence>
<feature type="domain" description="Xylanolytic transcriptional activator regulatory" evidence="7">
    <location>
        <begin position="109"/>
        <end position="190"/>
    </location>
</feature>
<evidence type="ECO:0000256" key="1">
    <source>
        <dbReference type="ARBA" id="ARBA00004123"/>
    </source>
</evidence>
<dbReference type="OrthoDB" id="3862662at2759"/>
<feature type="compositionally biased region" description="Basic and acidic residues" evidence="6">
    <location>
        <begin position="528"/>
        <end position="538"/>
    </location>
</feature>
<evidence type="ECO:0000259" key="7">
    <source>
        <dbReference type="SMART" id="SM00906"/>
    </source>
</evidence>
<evidence type="ECO:0000256" key="3">
    <source>
        <dbReference type="ARBA" id="ARBA00023015"/>
    </source>
</evidence>
<evidence type="ECO:0000313" key="9">
    <source>
        <dbReference type="Proteomes" id="UP000236621"/>
    </source>
</evidence>
<dbReference type="Proteomes" id="UP000236621">
    <property type="component" value="Unassembled WGS sequence"/>
</dbReference>
<feature type="compositionally biased region" description="Polar residues" evidence="6">
    <location>
        <begin position="245"/>
        <end position="265"/>
    </location>
</feature>
<dbReference type="GO" id="GO:0003677">
    <property type="term" value="F:DNA binding"/>
    <property type="evidence" value="ECO:0007669"/>
    <property type="project" value="InterPro"/>
</dbReference>
<feature type="region of interest" description="Disordered" evidence="6">
    <location>
        <begin position="471"/>
        <end position="547"/>
    </location>
</feature>
<dbReference type="InterPro" id="IPR050815">
    <property type="entry name" value="TF_fung"/>
</dbReference>
<accession>A0A2K3Q9H3</accession>
<dbReference type="PANTHER" id="PTHR47338:SF10">
    <property type="entry name" value="TRANSCRIPTION FACTOR DOMAIN-CONTAINING PROTEIN-RELATED"/>
    <property type="match status" value="1"/>
</dbReference>
<evidence type="ECO:0000256" key="4">
    <source>
        <dbReference type="ARBA" id="ARBA00023163"/>
    </source>
</evidence>
<feature type="region of interest" description="Disordered" evidence="6">
    <location>
        <begin position="238"/>
        <end position="265"/>
    </location>
</feature>
<dbReference type="GO" id="GO:0008270">
    <property type="term" value="F:zinc ion binding"/>
    <property type="evidence" value="ECO:0007669"/>
    <property type="project" value="InterPro"/>
</dbReference>
<dbReference type="GO" id="GO:0006351">
    <property type="term" value="P:DNA-templated transcription"/>
    <property type="evidence" value="ECO:0007669"/>
    <property type="project" value="InterPro"/>
</dbReference>
<keyword evidence="4" id="KW-0804">Transcription</keyword>
<keyword evidence="3" id="KW-0805">Transcription regulation</keyword>
<comment type="subcellular location">
    <subcellularLocation>
        <location evidence="1">Nucleus</location>
    </subcellularLocation>
</comment>
<name>A0A2K3Q9H3_9HYPO</name>
<feature type="region of interest" description="Disordered" evidence="6">
    <location>
        <begin position="339"/>
        <end position="364"/>
    </location>
</feature>
<comment type="caution">
    <text evidence="8">The sequence shown here is derived from an EMBL/GenBank/DDBJ whole genome shotgun (WGS) entry which is preliminary data.</text>
</comment>
<dbReference type="CDD" id="cd12148">
    <property type="entry name" value="fungal_TF_MHR"/>
    <property type="match status" value="1"/>
</dbReference>
<evidence type="ECO:0000256" key="6">
    <source>
        <dbReference type="SAM" id="MobiDB-lite"/>
    </source>
</evidence>
<dbReference type="GO" id="GO:0005634">
    <property type="term" value="C:nucleus"/>
    <property type="evidence" value="ECO:0007669"/>
    <property type="project" value="UniProtKB-SubCell"/>
</dbReference>
<dbReference type="SMART" id="SM00906">
    <property type="entry name" value="Fungal_trans"/>
    <property type="match status" value="1"/>
</dbReference>
<protein>
    <recommendedName>
        <fullName evidence="7">Xylanolytic transcriptional activator regulatory domain-containing protein</fullName>
    </recommendedName>
</protein>
<dbReference type="GO" id="GO:0000981">
    <property type="term" value="F:DNA-binding transcription factor activity, RNA polymerase II-specific"/>
    <property type="evidence" value="ECO:0007669"/>
    <property type="project" value="InterPro"/>
</dbReference>
<organism evidence="8 9">
    <name type="scientific">Tolypocladium capitatum</name>
    <dbReference type="NCBI Taxonomy" id="45235"/>
    <lineage>
        <taxon>Eukaryota</taxon>
        <taxon>Fungi</taxon>
        <taxon>Dikarya</taxon>
        <taxon>Ascomycota</taxon>
        <taxon>Pezizomycotina</taxon>
        <taxon>Sordariomycetes</taxon>
        <taxon>Hypocreomycetidae</taxon>
        <taxon>Hypocreales</taxon>
        <taxon>Ophiocordycipitaceae</taxon>
        <taxon>Tolypocladium</taxon>
    </lineage>
</organism>
<evidence type="ECO:0000256" key="2">
    <source>
        <dbReference type="ARBA" id="ARBA00022723"/>
    </source>
</evidence>
<reference evidence="8 9" key="1">
    <citation type="submission" date="2017-08" db="EMBL/GenBank/DDBJ databases">
        <title>Harnessing the power of phylogenomics to disentangle the directionality and signatures of interkingdom host jumping in the parasitic fungal genus Tolypocladium.</title>
        <authorList>
            <person name="Quandt C.A."/>
            <person name="Patterson W."/>
            <person name="Spatafora J.W."/>
        </authorList>
    </citation>
    <scope>NUCLEOTIDE SEQUENCE [LARGE SCALE GENOMIC DNA]</scope>
    <source>
        <strain evidence="8 9">CBS 113982</strain>
    </source>
</reference>
<dbReference type="AlphaFoldDB" id="A0A2K3Q9H3"/>
<sequence>MVGINLFHEPTFSAKINCIESPTQAHALLAAMFAFASNFCEPSETSGAYFGPSDTSDGYKQAPRFLSLALSYTAEALKDCGDEAPPFCILQAFIITAHCQLTQGVLGKAWRTLGTCVRLAYELNLHLIDMKDADNPGEADTGTWCDDEEKRRAWWAIWEMDVFATTIRRTPTAIDWTQIETMLPVEDECWFQNQTRSSCYLEVDPISRWRALRDSGNQSPKAWFIVINSLMKEAQKISTPRGIRNHSQPNSQSPGTMSTQQSDTTETARQKLECLANAVQCFVLALPAHLRYRNQYLGFHARVSGQLVSIRQLHCSIYNIHVMTQLARLMIHRYGVFSSHSRPPKARQTSNASARKETSQQSKHADNIAIRQYFEAADNILTIVNRSCDDHIQYINPFLSYTIWLASAVQLVHRGFTRPGTSRSLVKSKFEVLHLTYKRCVEFWDIKAAVQQNLETLEAQLEACQSLSKDASGQSISGNASSRDGKTATDPDLHGNRASSAPQDGRGEPRGLDLNGGPPGSQSISARGTDDLRWKSDPAHLPTPPSIGAAAVQGEALQVQLSDASALQGMYLPTHPVDALASSADHTQTSSSPPSDPLLPMQAGGYLFGDFGATGPEPYADWRDTELFNDIQNLLSGYSAF</sequence>
<feature type="compositionally biased region" description="Basic and acidic residues" evidence="6">
    <location>
        <begin position="483"/>
        <end position="495"/>
    </location>
</feature>
<dbReference type="InterPro" id="IPR007219">
    <property type="entry name" value="XnlR_reg_dom"/>
</dbReference>
<keyword evidence="5" id="KW-0539">Nucleus</keyword>
<evidence type="ECO:0000313" key="8">
    <source>
        <dbReference type="EMBL" id="PNY24205.1"/>
    </source>
</evidence>
<dbReference type="STRING" id="45235.A0A2K3Q9H3"/>
<proteinExistence type="predicted"/>
<gene>
    <name evidence="8" type="ORF">TCAP_05858</name>
</gene>
<dbReference type="PANTHER" id="PTHR47338">
    <property type="entry name" value="ZN(II)2CYS6 TRANSCRIPTION FACTOR (EUROFUNG)-RELATED"/>
    <property type="match status" value="1"/>
</dbReference>
<keyword evidence="2" id="KW-0479">Metal-binding</keyword>
<feature type="compositionally biased region" description="Polar residues" evidence="6">
    <location>
        <begin position="471"/>
        <end position="482"/>
    </location>
</feature>
<dbReference type="Pfam" id="PF04082">
    <property type="entry name" value="Fungal_trans"/>
    <property type="match status" value="1"/>
</dbReference>